<dbReference type="Proteomes" id="UP000039046">
    <property type="component" value="Unassembled WGS sequence"/>
</dbReference>
<evidence type="ECO:0000313" key="2">
    <source>
        <dbReference type="Proteomes" id="UP000039046"/>
    </source>
</evidence>
<organism evidence="1 2">
    <name type="scientific">[Torrubiella] hemipterigena</name>
    <dbReference type="NCBI Taxonomy" id="1531966"/>
    <lineage>
        <taxon>Eukaryota</taxon>
        <taxon>Fungi</taxon>
        <taxon>Dikarya</taxon>
        <taxon>Ascomycota</taxon>
        <taxon>Pezizomycotina</taxon>
        <taxon>Sordariomycetes</taxon>
        <taxon>Hypocreomycetidae</taxon>
        <taxon>Hypocreales</taxon>
        <taxon>Clavicipitaceae</taxon>
        <taxon>Clavicipitaceae incertae sedis</taxon>
        <taxon>'Torrubiella' clade</taxon>
    </lineage>
</organism>
<protein>
    <submittedName>
        <fullName evidence="1">Uncharacterized protein</fullName>
    </submittedName>
</protein>
<accession>A0A0A1T741</accession>
<sequence length="80" mass="8900">MPLLITCKEKIDTLRPVLCLGSDDNGYEKLYWVPIAANLQKASMSITAKHMQLAQIPDVLRQLISSLKRICLGFALITNA</sequence>
<dbReference type="HOGENOM" id="CLU_2591466_0_0_1"/>
<dbReference type="AlphaFoldDB" id="A0A0A1T741"/>
<proteinExistence type="predicted"/>
<keyword evidence="2" id="KW-1185">Reference proteome</keyword>
<gene>
    <name evidence="1" type="ORF">VHEMI02176</name>
</gene>
<reference evidence="1 2" key="1">
    <citation type="journal article" date="2015" name="Genome Announc.">
        <title>Draft Genome Sequence and Gene Annotation of the Entomopathogenic Fungus Verticillium hemipterigenum.</title>
        <authorList>
            <person name="Horn F."/>
            <person name="Habel A."/>
            <person name="Scharf D.H."/>
            <person name="Dworschak J."/>
            <person name="Brakhage A.A."/>
            <person name="Guthke R."/>
            <person name="Hertweck C."/>
            <person name="Linde J."/>
        </authorList>
    </citation>
    <scope>NUCLEOTIDE SEQUENCE [LARGE SCALE GENOMIC DNA]</scope>
</reference>
<dbReference type="EMBL" id="CDHN01000001">
    <property type="protein sequence ID" value="CEJ82087.1"/>
    <property type="molecule type" value="Genomic_DNA"/>
</dbReference>
<name>A0A0A1T741_9HYPO</name>
<evidence type="ECO:0000313" key="1">
    <source>
        <dbReference type="EMBL" id="CEJ82087.1"/>
    </source>
</evidence>